<feature type="compositionally biased region" description="Basic and acidic residues" evidence="1">
    <location>
        <begin position="109"/>
        <end position="119"/>
    </location>
</feature>
<dbReference type="Proteomes" id="UP001642484">
    <property type="component" value="Unassembled WGS sequence"/>
</dbReference>
<feature type="transmembrane region" description="Helical" evidence="2">
    <location>
        <begin position="629"/>
        <end position="648"/>
    </location>
</feature>
<organism evidence="3 4">
    <name type="scientific">Durusdinium trenchii</name>
    <dbReference type="NCBI Taxonomy" id="1381693"/>
    <lineage>
        <taxon>Eukaryota</taxon>
        <taxon>Sar</taxon>
        <taxon>Alveolata</taxon>
        <taxon>Dinophyceae</taxon>
        <taxon>Suessiales</taxon>
        <taxon>Symbiodiniaceae</taxon>
        <taxon>Durusdinium</taxon>
    </lineage>
</organism>
<keyword evidence="2" id="KW-0472">Membrane</keyword>
<accession>A0ABP0R970</accession>
<sequence>MVRPNTEQKLDMAAGGSTRAGRGIGAEAPRKVQPFEGKHFFGGGVPHSPTLERAKDLHCSVIIWALGRLFGLFRKALDELVKSDEPHRRSRPQTAKLSRSDGPYARGANRGESRRRVPPEEKGLLKTQCFFEEKDLVIKLYDTEVLVIKEKTTKDDDDGSETQSLVLELTSGGFRTAETKAILNEALKPMALQVESENGATWQLRSEYKTPGQVTTDSSLQPFEDGMAVTVPAVVSLQMVKEKLVPGSTVRQARGVRDGVRGVPKRRKRRKSRSPSMAAAAGVGAARGDGDGLRERSPHHEMVARGALSFSEEHNDGVQGIGRRIHRMDGRIRRWGESRCSEHRRCRCEPPATSSGYGSHGPVVVSTELSLFLDFYGLSGRLGRRWKMEDARIWKTLPDFRCAKGSFVWATAHFCPSLFLRNVPHSETCFSFGSLYIFSQALGLVWMFLVVLLAVMSVRIVTLSMNKAVQHLSTEQHENDQYGDQPLRAVALCYVYYSVIRLIILFARSSKRSVWPTDGAVLGCWEARQRRGNFALVGDESRLGEEDLLHHDGGSMWTVAWELYHDFPTLRRMLLLEAEIARARAQTRETKVFITAGRASPRNDKDKGGSKDGEDAQSTHIRRQTRRRIVLVTPLLVLALGHLTLLLGQSYCICGDALPIFQPTAPWPEPGGGSEALRPLPLFTTECTPPADEGGVQRTTEAHLNRTIRFVLFVSQIQWFQVGGPGPGGPRSGGDPGDRAVRRRRLGLEEQAFTGLFIHWSTAIAQGKGLLPRRWEGLVSFTLLGLLMPCSSCRLFAWLVQPAGSGVVRRTLGGVPHHVADTALVTAWSWWSLAAVSVVMRPQLFGLSGFTLRSVSLDSRWRLLTTLFKYTLFFWMAVHFLRGCVAHGFAAAQTDLITISFMYPMFLCFVWTATFIAVSLSGLFRGLVPLLGALVAVPGILLLSRLLCGWVDRDQHVLLTTLTWLHLLRAGFRVSRYMGLWWKTSVPSAAVVEKGPLMGEGQCEGVDRGRFEAPPIEIKFAVNPAAWLGNRLGRADEGGVPGASEVGAEDSHKVLKTTYTVERRFGRIAARVLLLICGTFLLILCLGRKRGKRGEDGRVRKGLEDGDLEDLKRRSTRSPSLLRLETIQTPFSGDSNWRGWLVVSLQT</sequence>
<feature type="compositionally biased region" description="Basic and acidic residues" evidence="1">
    <location>
        <begin position="1"/>
        <end position="10"/>
    </location>
</feature>
<keyword evidence="2" id="KW-1133">Transmembrane helix</keyword>
<feature type="compositionally biased region" description="Basic and acidic residues" evidence="1">
    <location>
        <begin position="601"/>
        <end position="614"/>
    </location>
</feature>
<feature type="region of interest" description="Disordered" evidence="1">
    <location>
        <begin position="83"/>
        <end position="119"/>
    </location>
</feature>
<feature type="transmembrane region" description="Helical" evidence="2">
    <location>
        <begin position="435"/>
        <end position="456"/>
    </location>
</feature>
<feature type="region of interest" description="Disordered" evidence="1">
    <location>
        <begin position="596"/>
        <end position="621"/>
    </location>
</feature>
<reference evidence="3 4" key="1">
    <citation type="submission" date="2024-02" db="EMBL/GenBank/DDBJ databases">
        <authorList>
            <person name="Chen Y."/>
            <person name="Shah S."/>
            <person name="Dougan E. K."/>
            <person name="Thang M."/>
            <person name="Chan C."/>
        </authorList>
    </citation>
    <scope>NUCLEOTIDE SEQUENCE [LARGE SCALE GENOMIC DNA]</scope>
</reference>
<name>A0ABP0R970_9DINO</name>
<feature type="transmembrane region" description="Helical" evidence="2">
    <location>
        <begin position="861"/>
        <end position="881"/>
    </location>
</feature>
<evidence type="ECO:0000313" key="3">
    <source>
        <dbReference type="EMBL" id="CAK9097107.1"/>
    </source>
</evidence>
<feature type="compositionally biased region" description="Basic residues" evidence="1">
    <location>
        <begin position="263"/>
        <end position="273"/>
    </location>
</feature>
<feature type="transmembrane region" description="Helical" evidence="2">
    <location>
        <begin position="1068"/>
        <end position="1086"/>
    </location>
</feature>
<evidence type="ECO:0000313" key="4">
    <source>
        <dbReference type="Proteomes" id="UP001642484"/>
    </source>
</evidence>
<feature type="transmembrane region" description="Helical" evidence="2">
    <location>
        <begin position="927"/>
        <end position="947"/>
    </location>
</feature>
<gene>
    <name evidence="3" type="ORF">CCMP2556_LOCUS46129</name>
</gene>
<keyword evidence="4" id="KW-1185">Reference proteome</keyword>
<proteinExistence type="predicted"/>
<dbReference type="EMBL" id="CAXAMN010025694">
    <property type="protein sequence ID" value="CAK9097107.1"/>
    <property type="molecule type" value="Genomic_DNA"/>
</dbReference>
<evidence type="ECO:0000256" key="2">
    <source>
        <dbReference type="SAM" id="Phobius"/>
    </source>
</evidence>
<comment type="caution">
    <text evidence="3">The sequence shown here is derived from an EMBL/GenBank/DDBJ whole genome shotgun (WGS) entry which is preliminary data.</text>
</comment>
<feature type="transmembrane region" description="Helical" evidence="2">
    <location>
        <begin position="901"/>
        <end position="920"/>
    </location>
</feature>
<evidence type="ECO:0000256" key="1">
    <source>
        <dbReference type="SAM" id="MobiDB-lite"/>
    </source>
</evidence>
<keyword evidence="2" id="KW-0812">Transmembrane</keyword>
<protein>
    <submittedName>
        <fullName evidence="3">Uncharacterized protein</fullName>
    </submittedName>
</protein>
<feature type="compositionally biased region" description="Low complexity" evidence="1">
    <location>
        <begin position="274"/>
        <end position="286"/>
    </location>
</feature>
<feature type="region of interest" description="Disordered" evidence="1">
    <location>
        <begin position="1"/>
        <end position="25"/>
    </location>
</feature>
<feature type="region of interest" description="Disordered" evidence="1">
    <location>
        <begin position="259"/>
        <end position="291"/>
    </location>
</feature>